<dbReference type="InterPro" id="IPR035235">
    <property type="entry name" value="DUF5343"/>
</dbReference>
<dbReference type="RefSeq" id="WP_345587333.1">
    <property type="nucleotide sequence ID" value="NZ_BAABJG010000006.1"/>
</dbReference>
<name>A0ABW3UMV3_9BACL</name>
<keyword evidence="3" id="KW-1185">Reference proteome</keyword>
<feature type="region of interest" description="Disordered" evidence="1">
    <location>
        <begin position="146"/>
        <end position="184"/>
    </location>
</feature>
<dbReference type="Pfam" id="PF17278">
    <property type="entry name" value="DUF5343"/>
    <property type="match status" value="1"/>
</dbReference>
<dbReference type="Proteomes" id="UP001597180">
    <property type="component" value="Unassembled WGS sequence"/>
</dbReference>
<evidence type="ECO:0000313" key="3">
    <source>
        <dbReference type="Proteomes" id="UP001597180"/>
    </source>
</evidence>
<protein>
    <submittedName>
        <fullName evidence="2">DUF5343 domain-containing protein</fullName>
    </submittedName>
</protein>
<evidence type="ECO:0000313" key="2">
    <source>
        <dbReference type="EMBL" id="MFD1220774.1"/>
    </source>
</evidence>
<dbReference type="EMBL" id="JBHTLU010000013">
    <property type="protein sequence ID" value="MFD1220774.1"/>
    <property type="molecule type" value="Genomic_DNA"/>
</dbReference>
<reference evidence="3" key="1">
    <citation type="journal article" date="2019" name="Int. J. Syst. Evol. Microbiol.">
        <title>The Global Catalogue of Microorganisms (GCM) 10K type strain sequencing project: providing services to taxonomists for standard genome sequencing and annotation.</title>
        <authorList>
            <consortium name="The Broad Institute Genomics Platform"/>
            <consortium name="The Broad Institute Genome Sequencing Center for Infectious Disease"/>
            <person name="Wu L."/>
            <person name="Ma J."/>
        </authorList>
    </citation>
    <scope>NUCLEOTIDE SEQUENCE [LARGE SCALE GENOMIC DNA]</scope>
    <source>
        <strain evidence="3">CCUG 53270</strain>
    </source>
</reference>
<comment type="caution">
    <text evidence="2">The sequence shown here is derived from an EMBL/GenBank/DDBJ whole genome shotgun (WGS) entry which is preliminary data.</text>
</comment>
<accession>A0ABW3UMV3</accession>
<gene>
    <name evidence="2" type="ORF">ACFQ4B_11625</name>
</gene>
<sequence length="220" mass="24750">MSLPQAYLMTTKNLSALFNAIISAKAPERFTQKFLQQLEFSSSNDRLFIGVLKALQFIDESGVPTQRYYDFLDQTQSGVVLAEAIKDAYSDLFAINKRAHLMSIEEVTNKLKTLTQGQKSADVIRFMSNTFKGLCEYADFSAPVSENSVKEQKQEDETQNDVGYAESAQHQPTPKAAPRGAVSKGGVQPELHYNIQIILPETRDPQVYDAIFRSLKEHLY</sequence>
<evidence type="ECO:0000256" key="1">
    <source>
        <dbReference type="SAM" id="MobiDB-lite"/>
    </source>
</evidence>
<organism evidence="2 3">
    <name type="scientific">Paenibacillus vulneris</name>
    <dbReference type="NCBI Taxonomy" id="1133364"/>
    <lineage>
        <taxon>Bacteria</taxon>
        <taxon>Bacillati</taxon>
        <taxon>Bacillota</taxon>
        <taxon>Bacilli</taxon>
        <taxon>Bacillales</taxon>
        <taxon>Paenibacillaceae</taxon>
        <taxon>Paenibacillus</taxon>
    </lineage>
</organism>
<proteinExistence type="predicted"/>